<proteinExistence type="predicted"/>
<dbReference type="Proteomes" id="UP000814128">
    <property type="component" value="Unassembled WGS sequence"/>
</dbReference>
<organism evidence="1 2">
    <name type="scientific">Vararia minispora EC-137</name>
    <dbReference type="NCBI Taxonomy" id="1314806"/>
    <lineage>
        <taxon>Eukaryota</taxon>
        <taxon>Fungi</taxon>
        <taxon>Dikarya</taxon>
        <taxon>Basidiomycota</taxon>
        <taxon>Agaricomycotina</taxon>
        <taxon>Agaricomycetes</taxon>
        <taxon>Russulales</taxon>
        <taxon>Lachnocladiaceae</taxon>
        <taxon>Vararia</taxon>
    </lineage>
</organism>
<keyword evidence="2" id="KW-1185">Reference proteome</keyword>
<comment type="caution">
    <text evidence="1">The sequence shown here is derived from an EMBL/GenBank/DDBJ whole genome shotgun (WGS) entry which is preliminary data.</text>
</comment>
<evidence type="ECO:0000313" key="1">
    <source>
        <dbReference type="EMBL" id="KAI0027063.1"/>
    </source>
</evidence>
<name>A0ACB8Q662_9AGAM</name>
<feature type="non-terminal residue" evidence="1">
    <location>
        <position position="1"/>
    </location>
</feature>
<accession>A0ACB8Q662</accession>
<reference evidence="1" key="1">
    <citation type="submission" date="2021-02" db="EMBL/GenBank/DDBJ databases">
        <authorList>
            <consortium name="DOE Joint Genome Institute"/>
            <person name="Ahrendt S."/>
            <person name="Looney B.P."/>
            <person name="Miyauchi S."/>
            <person name="Morin E."/>
            <person name="Drula E."/>
            <person name="Courty P.E."/>
            <person name="Chicoki N."/>
            <person name="Fauchery L."/>
            <person name="Kohler A."/>
            <person name="Kuo A."/>
            <person name="Labutti K."/>
            <person name="Pangilinan J."/>
            <person name="Lipzen A."/>
            <person name="Riley R."/>
            <person name="Andreopoulos W."/>
            <person name="He G."/>
            <person name="Johnson J."/>
            <person name="Barry K.W."/>
            <person name="Grigoriev I.V."/>
            <person name="Nagy L."/>
            <person name="Hibbett D."/>
            <person name="Henrissat B."/>
            <person name="Matheny P.B."/>
            <person name="Labbe J."/>
            <person name="Martin F."/>
        </authorList>
    </citation>
    <scope>NUCLEOTIDE SEQUENCE</scope>
    <source>
        <strain evidence="1">EC-137</strain>
    </source>
</reference>
<evidence type="ECO:0000313" key="2">
    <source>
        <dbReference type="Proteomes" id="UP000814128"/>
    </source>
</evidence>
<sequence length="948" mass="104858">DLEHAIDATSRAISLTPDGHPDLPMRLSNLGSLLSSRFELLGELEDLKHGIDTVRFAVSLTPDGHPDMPMRLGNLGNFFWSRFWRLGGLEDLEHAIDTMGRAVSLVPDGHPHMPMILNNLGIFFRSRFERLGKLEDLEHGIDATSRAISLTPDGHTDMPVGLGNLGSLFLTRFNRLGELKDLEHAIDTTSRAISLTPDGHPHMPKILGNLGILLELRFQCLGKPEDIEHAIDATRRAISLTPDGHTDMPGWLNNLGSLFTDSSRFNRLCELEDLEYAIDTISRAVSLIPDGHPDMPSLLNNLGVLFSSRFRRLRKLEDLEHAIDTTSRAISLTPNDHPYLSEGLINLGDYYMMRCRHLEEVDGVQYGADVYSLAVDQPFGPPSVRLQAARAYARLTWPFLIYGYISLDRLLAVCGKAFQLIPQVAWLGNSVTRRYEQLAEFGEITSSAVFAAVFAGDLPRAVEWLDQGRGVVWGQLLQLRSPISDLHRHHPGFAKELQSISNALENSGNSAGSALTNLVDSATRSSPLDTHVGDESSARIRLARRYEGLLTQIRTLNGFESFLKPKTFSELCSACADGPIILINVFERVPFSVGAFVVLRSPDLVVPVLLPELSYERAEQMRSLLLESLQQINVRQRKTAERGVSMESTYRSRFIDVLGSLWSIIVSPILQAIELQPSNSSSEALPHVTWCATGPLSFLPIHAAGLYDSPNPRDRIFNRVVSSYTPTMSSLIRPYTEKRLTSSVSSPSKRVLVVSQPNTPNCGALPSTFQEAANVKKQFPDNEITHLDHTHATVGAVLREMRTHHFPFIHLACHGMQDPEDPRKSAFILYDGKLHLSDIMSHSAEGAELAFLSACHTAKGDAKLPEESVHLAAGMLTAGYKAVIGTMWSIIDEDAPVVADGVYRRLVGDQGGSTGRVAYALHEAVKELREKVGEEDFMRWAPFVHFGS</sequence>
<reference evidence="1" key="2">
    <citation type="journal article" date="2022" name="New Phytol.">
        <title>Evolutionary transition to the ectomycorrhizal habit in the genomes of a hyperdiverse lineage of mushroom-forming fungi.</title>
        <authorList>
            <person name="Looney B."/>
            <person name="Miyauchi S."/>
            <person name="Morin E."/>
            <person name="Drula E."/>
            <person name="Courty P.E."/>
            <person name="Kohler A."/>
            <person name="Kuo A."/>
            <person name="LaButti K."/>
            <person name="Pangilinan J."/>
            <person name="Lipzen A."/>
            <person name="Riley R."/>
            <person name="Andreopoulos W."/>
            <person name="He G."/>
            <person name="Johnson J."/>
            <person name="Nolan M."/>
            <person name="Tritt A."/>
            <person name="Barry K.W."/>
            <person name="Grigoriev I.V."/>
            <person name="Nagy L.G."/>
            <person name="Hibbett D."/>
            <person name="Henrissat B."/>
            <person name="Matheny P.B."/>
            <person name="Labbe J."/>
            <person name="Martin F.M."/>
        </authorList>
    </citation>
    <scope>NUCLEOTIDE SEQUENCE</scope>
    <source>
        <strain evidence="1">EC-137</strain>
    </source>
</reference>
<dbReference type="EMBL" id="MU274024">
    <property type="protein sequence ID" value="KAI0027063.1"/>
    <property type="molecule type" value="Genomic_DNA"/>
</dbReference>
<protein>
    <submittedName>
        <fullName evidence="1">CHAT domain-containing protein</fullName>
    </submittedName>
</protein>
<gene>
    <name evidence="1" type="ORF">K488DRAFT_63068</name>
</gene>